<evidence type="ECO:0000313" key="2">
    <source>
        <dbReference type="Proteomes" id="UP000765509"/>
    </source>
</evidence>
<dbReference type="AlphaFoldDB" id="A0A9Q3DLK3"/>
<gene>
    <name evidence="1" type="ORF">O181_043962</name>
</gene>
<protein>
    <submittedName>
        <fullName evidence="1">Uncharacterized protein</fullName>
    </submittedName>
</protein>
<name>A0A9Q3DLK3_9BASI</name>
<reference evidence="1" key="1">
    <citation type="submission" date="2021-03" db="EMBL/GenBank/DDBJ databases">
        <title>Draft genome sequence of rust myrtle Austropuccinia psidii MF-1, a brazilian biotype.</title>
        <authorList>
            <person name="Quecine M.C."/>
            <person name="Pachon D.M.R."/>
            <person name="Bonatelli M.L."/>
            <person name="Correr F.H."/>
            <person name="Franceschini L.M."/>
            <person name="Leite T.F."/>
            <person name="Margarido G.R.A."/>
            <person name="Almeida C.A."/>
            <person name="Ferrarezi J.A."/>
            <person name="Labate C.A."/>
        </authorList>
    </citation>
    <scope>NUCLEOTIDE SEQUENCE</scope>
    <source>
        <strain evidence="1">MF-1</strain>
    </source>
</reference>
<comment type="caution">
    <text evidence="1">The sequence shown here is derived from an EMBL/GenBank/DDBJ whole genome shotgun (WGS) entry which is preliminary data.</text>
</comment>
<proteinExistence type="predicted"/>
<accession>A0A9Q3DLK3</accession>
<keyword evidence="2" id="KW-1185">Reference proteome</keyword>
<dbReference type="OrthoDB" id="3250101at2759"/>
<dbReference type="EMBL" id="AVOT02017820">
    <property type="protein sequence ID" value="MBW0504247.1"/>
    <property type="molecule type" value="Genomic_DNA"/>
</dbReference>
<sequence>MKEELIDISFQYKEAFASDNEPLEAIKGHEVDIIINVERPYPPILRRKAYPASPRAREAWETHIDELMKLGVLRKAGHNEEVKFTTTVMITWNNYK</sequence>
<evidence type="ECO:0000313" key="1">
    <source>
        <dbReference type="EMBL" id="MBW0504247.1"/>
    </source>
</evidence>
<dbReference type="Proteomes" id="UP000765509">
    <property type="component" value="Unassembled WGS sequence"/>
</dbReference>
<organism evidence="1 2">
    <name type="scientific">Austropuccinia psidii MF-1</name>
    <dbReference type="NCBI Taxonomy" id="1389203"/>
    <lineage>
        <taxon>Eukaryota</taxon>
        <taxon>Fungi</taxon>
        <taxon>Dikarya</taxon>
        <taxon>Basidiomycota</taxon>
        <taxon>Pucciniomycotina</taxon>
        <taxon>Pucciniomycetes</taxon>
        <taxon>Pucciniales</taxon>
        <taxon>Sphaerophragmiaceae</taxon>
        <taxon>Austropuccinia</taxon>
    </lineage>
</organism>